<gene>
    <name evidence="2" type="ORF">COLSTE_00596</name>
</gene>
<dbReference type="eggNOG" id="COG3247">
    <property type="taxonomic scope" value="Bacteria"/>
</dbReference>
<keyword evidence="1" id="KW-1133">Transmembrane helix</keyword>
<evidence type="ECO:0000313" key="3">
    <source>
        <dbReference type="Proteomes" id="UP000003560"/>
    </source>
</evidence>
<feature type="transmembrane region" description="Helical" evidence="1">
    <location>
        <begin position="39"/>
        <end position="58"/>
    </location>
</feature>
<dbReference type="STRING" id="445975.COLSTE_00596"/>
<evidence type="ECO:0000313" key="2">
    <source>
        <dbReference type="EMBL" id="EEA91173.1"/>
    </source>
</evidence>
<dbReference type="HOGENOM" id="CLU_126991_0_0_11"/>
<reference evidence="2 3" key="1">
    <citation type="submission" date="2008-10" db="EMBL/GenBank/DDBJ databases">
        <title>Draft genome sequence of Collinsella stercoris (DSM 13279).</title>
        <authorList>
            <person name="Sudarsanam P."/>
            <person name="Ley R."/>
            <person name="Guruge J."/>
            <person name="Turnbaugh P.J."/>
            <person name="Mahowald M."/>
            <person name="Liep D."/>
            <person name="Gordon J."/>
        </authorList>
    </citation>
    <scope>NUCLEOTIDE SEQUENCE [LARGE SCALE GENOMIC DNA]</scope>
    <source>
        <strain evidence="2 3">DSM 13279</strain>
    </source>
</reference>
<accession>B6G955</accession>
<feature type="transmembrane region" description="Helical" evidence="1">
    <location>
        <begin position="122"/>
        <end position="144"/>
    </location>
</feature>
<dbReference type="PROSITE" id="PS51257">
    <property type="entry name" value="PROKAR_LIPOPROTEIN"/>
    <property type="match status" value="1"/>
</dbReference>
<dbReference type="EMBL" id="ABXJ01000031">
    <property type="protein sequence ID" value="EEA91173.1"/>
    <property type="molecule type" value="Genomic_DNA"/>
</dbReference>
<organism evidence="2 3">
    <name type="scientific">Collinsella stercoris DSM 13279</name>
    <dbReference type="NCBI Taxonomy" id="445975"/>
    <lineage>
        <taxon>Bacteria</taxon>
        <taxon>Bacillati</taxon>
        <taxon>Actinomycetota</taxon>
        <taxon>Coriobacteriia</taxon>
        <taxon>Coriobacteriales</taxon>
        <taxon>Coriobacteriaceae</taxon>
        <taxon>Collinsella</taxon>
    </lineage>
</organism>
<comment type="caution">
    <text evidence="2">The sequence shown here is derived from an EMBL/GenBank/DDBJ whole genome shotgun (WGS) entry which is preliminary data.</text>
</comment>
<evidence type="ECO:0000256" key="1">
    <source>
        <dbReference type="SAM" id="Phobius"/>
    </source>
</evidence>
<feature type="transmembrane region" description="Helical" evidence="1">
    <location>
        <begin position="12"/>
        <end position="33"/>
    </location>
</feature>
<proteinExistence type="predicted"/>
<protein>
    <submittedName>
        <fullName evidence="2">Uncharacterized protein</fullName>
    </submittedName>
</protein>
<keyword evidence="1" id="KW-0812">Transmembrane</keyword>
<dbReference type="InterPro" id="IPR005325">
    <property type="entry name" value="DUF308_memb"/>
</dbReference>
<dbReference type="Proteomes" id="UP000003560">
    <property type="component" value="Unassembled WGS sequence"/>
</dbReference>
<name>B6G955_9ACTN</name>
<reference evidence="2 3" key="2">
    <citation type="submission" date="2008-10" db="EMBL/GenBank/DDBJ databases">
        <authorList>
            <person name="Fulton L."/>
            <person name="Clifton S."/>
            <person name="Fulton B."/>
            <person name="Xu J."/>
            <person name="Minx P."/>
            <person name="Pepin K.H."/>
            <person name="Johnson M."/>
            <person name="Thiruvilangam P."/>
            <person name="Bhonagiri V."/>
            <person name="Nash W.E."/>
            <person name="Mardis E.R."/>
            <person name="Wilson R.K."/>
        </authorList>
    </citation>
    <scope>NUCLEOTIDE SEQUENCE [LARGE SCALE GENOMIC DNA]</scope>
    <source>
        <strain evidence="2 3">DSM 13279</strain>
    </source>
</reference>
<feature type="transmembrane region" description="Helical" evidence="1">
    <location>
        <begin position="70"/>
        <end position="87"/>
    </location>
</feature>
<keyword evidence="1" id="KW-0472">Membrane</keyword>
<dbReference type="AlphaFoldDB" id="B6G955"/>
<dbReference type="Pfam" id="PF03729">
    <property type="entry name" value="DUF308"/>
    <property type="match status" value="2"/>
</dbReference>
<sequence length="179" mass="18752">MDRSFANQKAPGRIAFIATLLLPILGVACLLFSGQVAEHLPHILGAVMLFVGAADIVTDLLDRDSTPGKITVGTDVVMIVLGVVTLLNTRESLNVIAIMWGLLGLEKAAREIDESLAAHTSGAGWVAPLLTGAFELVLGAMLLISPLASVGHHVLLLGLELVVFPFHVHTAPAGIEVDV</sequence>
<keyword evidence="3" id="KW-1185">Reference proteome</keyword>